<organism evidence="2 3">
    <name type="scientific">Tritrichomonas foetus</name>
    <dbReference type="NCBI Taxonomy" id="1144522"/>
    <lineage>
        <taxon>Eukaryota</taxon>
        <taxon>Metamonada</taxon>
        <taxon>Parabasalia</taxon>
        <taxon>Tritrichomonadida</taxon>
        <taxon>Tritrichomonadidae</taxon>
        <taxon>Tritrichomonas</taxon>
    </lineage>
</organism>
<dbReference type="AlphaFoldDB" id="A0A1J4KUH2"/>
<sequence length="172" mass="20380">MQENIICFGKGLMNSIKSLCHHYDECGFMGFRFHYTKAIYHNFNQMVLGNKKTSIFNIRRNSKFMRSLREIAKVHSKRAILSTKIQEYDFNSMVIQSDVDVNQSQQEYEHQLKLTVKERVTCTYEMHKPEETNKQPPRKRERPPKLRSLEDKLFKGIQDTQNKSKGKFTPIT</sequence>
<accession>A0A1J4KUH2</accession>
<gene>
    <name evidence="2" type="ORF">TRFO_14726</name>
</gene>
<feature type="compositionally biased region" description="Basic and acidic residues" evidence="1">
    <location>
        <begin position="143"/>
        <end position="154"/>
    </location>
</feature>
<dbReference type="EMBL" id="MLAK01000303">
    <property type="protein sequence ID" value="OHT14919.1"/>
    <property type="molecule type" value="Genomic_DNA"/>
</dbReference>
<reference evidence="2" key="1">
    <citation type="submission" date="2016-10" db="EMBL/GenBank/DDBJ databases">
        <authorList>
            <person name="Benchimol M."/>
            <person name="Almeida L.G."/>
            <person name="Vasconcelos A.T."/>
            <person name="Perreira-Neves A."/>
            <person name="Rosa I.A."/>
            <person name="Tasca T."/>
            <person name="Bogo M.R."/>
            <person name="de Souza W."/>
        </authorList>
    </citation>
    <scope>NUCLEOTIDE SEQUENCE [LARGE SCALE GENOMIC DNA]</scope>
    <source>
        <strain evidence="2">K</strain>
    </source>
</reference>
<evidence type="ECO:0000256" key="1">
    <source>
        <dbReference type="SAM" id="MobiDB-lite"/>
    </source>
</evidence>
<dbReference type="RefSeq" id="XP_068368055.1">
    <property type="nucleotide sequence ID" value="XM_068497987.1"/>
</dbReference>
<comment type="caution">
    <text evidence="2">The sequence shown here is derived from an EMBL/GenBank/DDBJ whole genome shotgun (WGS) entry which is preliminary data.</text>
</comment>
<dbReference type="Proteomes" id="UP000179807">
    <property type="component" value="Unassembled WGS sequence"/>
</dbReference>
<dbReference type="VEuPathDB" id="TrichDB:TRFO_14726"/>
<evidence type="ECO:0000313" key="2">
    <source>
        <dbReference type="EMBL" id="OHT14919.1"/>
    </source>
</evidence>
<proteinExistence type="predicted"/>
<name>A0A1J4KUH2_9EUKA</name>
<protein>
    <submittedName>
        <fullName evidence="2">Uncharacterized protein</fullName>
    </submittedName>
</protein>
<dbReference type="GeneID" id="94832691"/>
<keyword evidence="3" id="KW-1185">Reference proteome</keyword>
<feature type="region of interest" description="Disordered" evidence="1">
    <location>
        <begin position="125"/>
        <end position="172"/>
    </location>
</feature>
<evidence type="ECO:0000313" key="3">
    <source>
        <dbReference type="Proteomes" id="UP000179807"/>
    </source>
</evidence>